<dbReference type="EMBL" id="JAUQOM010000021">
    <property type="protein sequence ID" value="MDO7837300.1"/>
    <property type="molecule type" value="Genomic_DNA"/>
</dbReference>
<dbReference type="InterPro" id="IPR022050">
    <property type="entry name" value="T_hemolysin"/>
</dbReference>
<evidence type="ECO:0000313" key="2">
    <source>
        <dbReference type="Proteomes" id="UP001176471"/>
    </source>
</evidence>
<accession>A0ABT8ZRY4</accession>
<dbReference type="RefSeq" id="WP_304537599.1">
    <property type="nucleotide sequence ID" value="NZ_JAUQOM010000021.1"/>
</dbReference>
<keyword evidence="2" id="KW-1185">Reference proteome</keyword>
<proteinExistence type="predicted"/>
<dbReference type="Proteomes" id="UP001176471">
    <property type="component" value="Unassembled WGS sequence"/>
</dbReference>
<organism evidence="1 2">
    <name type="scientific">Sphingobium cyanobacteriorum</name>
    <dbReference type="NCBI Taxonomy" id="3063954"/>
    <lineage>
        <taxon>Bacteria</taxon>
        <taxon>Pseudomonadati</taxon>
        <taxon>Pseudomonadota</taxon>
        <taxon>Alphaproteobacteria</taxon>
        <taxon>Sphingomonadales</taxon>
        <taxon>Sphingomonadaceae</taxon>
        <taxon>Sphingobium</taxon>
    </lineage>
</organism>
<name>A0ABT8ZRY4_9SPHN</name>
<reference evidence="1" key="1">
    <citation type="submission" date="2023-07" db="EMBL/GenBank/DDBJ databases">
        <title>Bacterial whole genome sequence for Sphingobium sp. HBC34.</title>
        <authorList>
            <person name="Le V."/>
            <person name="Ko S.-R."/>
            <person name="Ahn C.-Y."/>
            <person name="Oh H.-M."/>
        </authorList>
    </citation>
    <scope>NUCLEOTIDE SEQUENCE</scope>
    <source>
        <strain evidence="1">HBC34</strain>
    </source>
</reference>
<dbReference type="Pfam" id="PF12261">
    <property type="entry name" value="T_hemolysin"/>
    <property type="match status" value="1"/>
</dbReference>
<comment type="caution">
    <text evidence="1">The sequence shown here is derived from an EMBL/GenBank/DDBJ whole genome shotgun (WGS) entry which is preliminary data.</text>
</comment>
<protein>
    <submittedName>
        <fullName evidence="1">Thermostable hemolysin</fullName>
    </submittedName>
</protein>
<evidence type="ECO:0000313" key="1">
    <source>
        <dbReference type="EMBL" id="MDO7837300.1"/>
    </source>
</evidence>
<sequence>MDNPAALQLIARRYADVHGAAPNLGFPAWCLQGRSGIVGAALGFQRAHHGRLFLEAYLDAPVETYLAPLFGTVVDRKDVVEIGSMAADTAQAMIALWTRAANDLSSEADIAVAVLTAPLRSMFRRLGLILHELAPARADRLGRAASQWGSYYDLDPVVCAGRIMEGQARLARRRPA</sequence>
<gene>
    <name evidence="1" type="ORF">Q4610_19830</name>
</gene>